<proteinExistence type="inferred from homology"/>
<gene>
    <name evidence="6" type="ORF">U9M48_038262</name>
</gene>
<accession>A0AAQ3UHM9</accession>
<evidence type="ECO:0000313" key="7">
    <source>
        <dbReference type="Proteomes" id="UP001341281"/>
    </source>
</evidence>
<reference evidence="6 7" key="1">
    <citation type="submission" date="2024-02" db="EMBL/GenBank/DDBJ databases">
        <title>High-quality chromosome-scale genome assembly of Pensacola bahiagrass (Paspalum notatum Flugge var. saurae).</title>
        <authorList>
            <person name="Vega J.M."/>
            <person name="Podio M."/>
            <person name="Orjuela J."/>
            <person name="Siena L.A."/>
            <person name="Pessino S.C."/>
            <person name="Combes M.C."/>
            <person name="Mariac C."/>
            <person name="Albertini E."/>
            <person name="Pupilli F."/>
            <person name="Ortiz J.P.A."/>
            <person name="Leblanc O."/>
        </authorList>
    </citation>
    <scope>NUCLEOTIDE SEQUENCE [LARGE SCALE GENOMIC DNA]</scope>
    <source>
        <strain evidence="6">R1</strain>
        <tissue evidence="6">Leaf</tissue>
    </source>
</reference>
<dbReference type="Pfam" id="PF00201">
    <property type="entry name" value="UDPGT"/>
    <property type="match status" value="1"/>
</dbReference>
<dbReference type="InterPro" id="IPR035595">
    <property type="entry name" value="UDP_glycos_trans_CS"/>
</dbReference>
<comment type="similarity">
    <text evidence="1 3">Belongs to the UDP-glycosyltransferase family.</text>
</comment>
<dbReference type="EMBL" id="CP144753">
    <property type="protein sequence ID" value="WVZ92176.1"/>
    <property type="molecule type" value="Genomic_DNA"/>
</dbReference>
<dbReference type="PROSITE" id="PS00375">
    <property type="entry name" value="UDPGT"/>
    <property type="match status" value="1"/>
</dbReference>
<dbReference type="EC" id="2.4.1.-" evidence="4"/>
<dbReference type="FunFam" id="3.40.50.2000:FF:000020">
    <property type="entry name" value="Glycosyltransferase"/>
    <property type="match status" value="1"/>
</dbReference>
<evidence type="ECO:0000313" key="6">
    <source>
        <dbReference type="EMBL" id="WVZ92176.1"/>
    </source>
</evidence>
<dbReference type="GO" id="GO:0035251">
    <property type="term" value="F:UDP-glucosyltransferase activity"/>
    <property type="evidence" value="ECO:0007669"/>
    <property type="project" value="InterPro"/>
</dbReference>
<evidence type="ECO:0000256" key="2">
    <source>
        <dbReference type="ARBA" id="ARBA00022679"/>
    </source>
</evidence>
<dbReference type="SUPFAM" id="SSF53756">
    <property type="entry name" value="UDP-Glycosyltransferase/glycogen phosphorylase"/>
    <property type="match status" value="1"/>
</dbReference>
<dbReference type="Gene3D" id="3.40.50.2000">
    <property type="entry name" value="Glycogen Phosphorylase B"/>
    <property type="match status" value="2"/>
</dbReference>
<organism evidence="6 7">
    <name type="scientific">Paspalum notatum var. saurae</name>
    <dbReference type="NCBI Taxonomy" id="547442"/>
    <lineage>
        <taxon>Eukaryota</taxon>
        <taxon>Viridiplantae</taxon>
        <taxon>Streptophyta</taxon>
        <taxon>Embryophyta</taxon>
        <taxon>Tracheophyta</taxon>
        <taxon>Spermatophyta</taxon>
        <taxon>Magnoliopsida</taxon>
        <taxon>Liliopsida</taxon>
        <taxon>Poales</taxon>
        <taxon>Poaceae</taxon>
        <taxon>PACMAD clade</taxon>
        <taxon>Panicoideae</taxon>
        <taxon>Andropogonodae</taxon>
        <taxon>Paspaleae</taxon>
        <taxon>Paspalinae</taxon>
        <taxon>Paspalum</taxon>
    </lineage>
</organism>
<dbReference type="Proteomes" id="UP001341281">
    <property type="component" value="Chromosome 09"/>
</dbReference>
<feature type="coiled-coil region" evidence="5">
    <location>
        <begin position="442"/>
        <end position="469"/>
    </location>
</feature>
<dbReference type="InterPro" id="IPR050481">
    <property type="entry name" value="UDP-glycosyltransf_plant"/>
</dbReference>
<keyword evidence="5" id="KW-0175">Coiled coil</keyword>
<dbReference type="PANTHER" id="PTHR48048:SF39">
    <property type="entry name" value="GLYCOSYLTRANSFERASE"/>
    <property type="match status" value="1"/>
</dbReference>
<name>A0AAQ3UHM9_PASNO</name>
<dbReference type="PANTHER" id="PTHR48048">
    <property type="entry name" value="GLYCOSYLTRANSFERASE"/>
    <property type="match status" value="1"/>
</dbReference>
<dbReference type="InterPro" id="IPR002213">
    <property type="entry name" value="UDP_glucos_trans"/>
</dbReference>
<evidence type="ECO:0000256" key="1">
    <source>
        <dbReference type="ARBA" id="ARBA00009995"/>
    </source>
</evidence>
<evidence type="ECO:0000256" key="3">
    <source>
        <dbReference type="RuleBase" id="RU003718"/>
    </source>
</evidence>
<dbReference type="CDD" id="cd03784">
    <property type="entry name" value="GT1_Gtf-like"/>
    <property type="match status" value="1"/>
</dbReference>
<keyword evidence="2 3" id="KW-0808">Transferase</keyword>
<dbReference type="AlphaFoldDB" id="A0AAQ3UHM9"/>
<sequence>MEKEKEKGPVQQTVVRYPGVGVGHIGPMTRLAEAFLRHGYAVTMVLIEPPPINSTACGSGSGFFIDHITAANPSITFHVLPPIPLPPPADSGTSSSKSNHPLLLKLELMRLYNDELESFLGSAVPRGRLHSLVIDMFCTHAIDVARKLRVPVYTFFASGAGVLAIFTQLPALLAGGRRPPAGLKELGDTPLEFLGVPPMPASHLVRVLLENPEHEPCRTVMSNWARNTDTHGVLVNTFCSLETRALQAFRDPRCVPGKAALPPVYPIGPLVAGAAGDGESRPECLAWLDAQPERSVVFLCWGSKGSLPEEQIKEIAAGLEKSGQRFLWVVRAPPAVGAGGDPKPPEGFLERTRGRGLVLGSWAPQVDVLNHPAVGAFVTHCGWNSALEAIAAGVPMLCWPLGAEQKMNKVLMAEEMGIGVELQGYSSTGFIKAEEIEAKVRLVLESEEGKELRARAAELKKEAEEALEDGGSSRTEFLRFLSDAENLRGQLGEPQTFDQRFPKWQMVGKAECRV</sequence>
<protein>
    <recommendedName>
        <fullName evidence="4">Glycosyltransferase</fullName>
        <ecNumber evidence="4">2.4.1.-</ecNumber>
    </recommendedName>
</protein>
<keyword evidence="3" id="KW-0328">Glycosyltransferase</keyword>
<evidence type="ECO:0000256" key="5">
    <source>
        <dbReference type="SAM" id="Coils"/>
    </source>
</evidence>
<keyword evidence="7" id="KW-1185">Reference proteome</keyword>
<evidence type="ECO:0000256" key="4">
    <source>
        <dbReference type="RuleBase" id="RU362057"/>
    </source>
</evidence>